<gene>
    <name evidence="1" type="ORF">R3P38DRAFT_3175264</name>
</gene>
<keyword evidence="2" id="KW-1185">Reference proteome</keyword>
<evidence type="ECO:0000313" key="2">
    <source>
        <dbReference type="Proteomes" id="UP001362999"/>
    </source>
</evidence>
<accession>A0AAW0D9U5</accession>
<evidence type="ECO:0000313" key="1">
    <source>
        <dbReference type="EMBL" id="KAK7049015.1"/>
    </source>
</evidence>
<dbReference type="Gene3D" id="3.80.10.10">
    <property type="entry name" value="Ribonuclease Inhibitor"/>
    <property type="match status" value="1"/>
</dbReference>
<proteinExistence type="predicted"/>
<sequence length="410" mass="46120">MFDLGEETDRLDWYTISHLHYVQELCAFDGVYNEPIDSLPTELLQEIMVLTPDPFNVVPEKWLATCQRLRSVCSTWRTTVNSTPYLFTKILIDHKTHLDLLRLWLPLSGTMNLCIFFSLGRDGDKAAKSYFIGENLVNFVSPYMSRCNEVFLRGSTYDSAQVLLSALNNLDSGSVRVVNIAAGKTAHITMLPHAFSSSTSCVQRIVAHRCAILHLPSSLTSLELRNIAPGRCITSPELCAALSHAPHIKQLVAIYVTILYLSRPRMELPSLTSLVIHCSTSQEGDIVRAFQLPKLQELEVQTDEPDIFADFIKMVSHGPDIACVRLSIYPASPSQMHDFFTLLPNLHCLHTSNSNKDLETVIVALVMRWPAIFPRLEQLQFGEQMKQPTLTDLFHALVSVSPQCQRCFAD</sequence>
<name>A0AAW0D9U5_9AGAR</name>
<dbReference type="EMBL" id="JAWWNJ010000009">
    <property type="protein sequence ID" value="KAK7049015.1"/>
    <property type="molecule type" value="Genomic_DNA"/>
</dbReference>
<reference evidence="1 2" key="1">
    <citation type="journal article" date="2024" name="J Genomics">
        <title>Draft genome sequencing and assembly of Favolaschia claudopus CIRM-BRFM 2984 isolated from oak limbs.</title>
        <authorList>
            <person name="Navarro D."/>
            <person name="Drula E."/>
            <person name="Chaduli D."/>
            <person name="Cazenave R."/>
            <person name="Ahrendt S."/>
            <person name="Wang J."/>
            <person name="Lipzen A."/>
            <person name="Daum C."/>
            <person name="Barry K."/>
            <person name="Grigoriev I.V."/>
            <person name="Favel A."/>
            <person name="Rosso M.N."/>
            <person name="Martin F."/>
        </authorList>
    </citation>
    <scope>NUCLEOTIDE SEQUENCE [LARGE SCALE GENOMIC DNA]</scope>
    <source>
        <strain evidence="1 2">CIRM-BRFM 2984</strain>
    </source>
</reference>
<comment type="caution">
    <text evidence="1">The sequence shown here is derived from an EMBL/GenBank/DDBJ whole genome shotgun (WGS) entry which is preliminary data.</text>
</comment>
<protein>
    <recommendedName>
        <fullName evidence="3">F-box domain-containing protein</fullName>
    </recommendedName>
</protein>
<organism evidence="1 2">
    <name type="scientific">Favolaschia claudopus</name>
    <dbReference type="NCBI Taxonomy" id="2862362"/>
    <lineage>
        <taxon>Eukaryota</taxon>
        <taxon>Fungi</taxon>
        <taxon>Dikarya</taxon>
        <taxon>Basidiomycota</taxon>
        <taxon>Agaricomycotina</taxon>
        <taxon>Agaricomycetes</taxon>
        <taxon>Agaricomycetidae</taxon>
        <taxon>Agaricales</taxon>
        <taxon>Marasmiineae</taxon>
        <taxon>Mycenaceae</taxon>
        <taxon>Favolaschia</taxon>
    </lineage>
</organism>
<dbReference type="AlphaFoldDB" id="A0AAW0D9U5"/>
<evidence type="ECO:0008006" key="3">
    <source>
        <dbReference type="Google" id="ProtNLM"/>
    </source>
</evidence>
<dbReference type="InterPro" id="IPR032675">
    <property type="entry name" value="LRR_dom_sf"/>
</dbReference>
<dbReference type="Proteomes" id="UP001362999">
    <property type="component" value="Unassembled WGS sequence"/>
</dbReference>